<dbReference type="PANTHER" id="PTHR34653:SF1">
    <property type="entry name" value="FLAGELLAR HOOK-BASAL BODY COMPLEX PROTEIN FLIE"/>
    <property type="match status" value="1"/>
</dbReference>
<dbReference type="Pfam" id="PF02049">
    <property type="entry name" value="FliE"/>
    <property type="match status" value="1"/>
</dbReference>
<keyword evidence="6" id="KW-0966">Cell projection</keyword>
<evidence type="ECO:0000256" key="4">
    <source>
        <dbReference type="HAMAP-Rule" id="MF_00724"/>
    </source>
</evidence>
<dbReference type="EMBL" id="FJNE01000013">
    <property type="protein sequence ID" value="CZR02601.1"/>
    <property type="molecule type" value="Genomic_DNA"/>
</dbReference>
<dbReference type="HAMAP" id="MF_00724">
    <property type="entry name" value="FliE"/>
    <property type="match status" value="1"/>
</dbReference>
<sequence>MNINALYTNLFGTNAASLSELSKISENISGTEKAGTTTGGFENVLGTAIEALNNKQVASNEAVQGLIMGDSGNLHDVMIQSTEAQLSLELAVQIRNKSLEAFNEIKNMQF</sequence>
<dbReference type="GO" id="GO:0071973">
    <property type="term" value="P:bacterial-type flagellum-dependent cell motility"/>
    <property type="evidence" value="ECO:0007669"/>
    <property type="project" value="InterPro"/>
</dbReference>
<evidence type="ECO:0000256" key="3">
    <source>
        <dbReference type="ARBA" id="ARBA00023143"/>
    </source>
</evidence>
<dbReference type="STRING" id="140314.SAMN04488076_12323"/>
<keyword evidence="6" id="KW-0282">Flagellum</keyword>
<dbReference type="GO" id="GO:0003774">
    <property type="term" value="F:cytoskeletal motor activity"/>
    <property type="evidence" value="ECO:0007669"/>
    <property type="project" value="InterPro"/>
</dbReference>
<evidence type="ECO:0000313" key="6">
    <source>
        <dbReference type="EMBL" id="CZR02601.1"/>
    </source>
</evidence>
<dbReference type="AlphaFoldDB" id="A0A143Z1A4"/>
<dbReference type="InterPro" id="IPR001624">
    <property type="entry name" value="FliE"/>
</dbReference>
<comment type="similarity">
    <text evidence="2 4">Belongs to the FliE family.</text>
</comment>
<reference evidence="6 7" key="1">
    <citation type="submission" date="2016-02" db="EMBL/GenBank/DDBJ databases">
        <authorList>
            <person name="Wen L."/>
            <person name="He K."/>
            <person name="Yang H."/>
        </authorList>
    </citation>
    <scope>NUCLEOTIDE SEQUENCE [LARGE SCALE GENOMIC DNA]</scope>
    <source>
        <strain evidence="6">Trichococcus palustris</strain>
    </source>
</reference>
<evidence type="ECO:0000256" key="5">
    <source>
        <dbReference type="NCBIfam" id="TIGR00205"/>
    </source>
</evidence>
<protein>
    <recommendedName>
        <fullName evidence="4 5">Flagellar hook-basal body complex protein FliE</fullName>
    </recommendedName>
</protein>
<evidence type="ECO:0000256" key="1">
    <source>
        <dbReference type="ARBA" id="ARBA00004117"/>
    </source>
</evidence>
<organism evidence="6 7">
    <name type="scientific">Trichococcus palustris</name>
    <dbReference type="NCBI Taxonomy" id="140314"/>
    <lineage>
        <taxon>Bacteria</taxon>
        <taxon>Bacillati</taxon>
        <taxon>Bacillota</taxon>
        <taxon>Bacilli</taxon>
        <taxon>Lactobacillales</taxon>
        <taxon>Carnobacteriaceae</taxon>
        <taxon>Trichococcus</taxon>
    </lineage>
</organism>
<accession>A0A143Z1A4</accession>
<dbReference type="GO" id="GO:0005198">
    <property type="term" value="F:structural molecule activity"/>
    <property type="evidence" value="ECO:0007669"/>
    <property type="project" value="UniProtKB-UniRule"/>
</dbReference>
<evidence type="ECO:0000256" key="2">
    <source>
        <dbReference type="ARBA" id="ARBA00009272"/>
    </source>
</evidence>
<name>A0A143Z1A4_9LACT</name>
<dbReference type="NCBIfam" id="TIGR00205">
    <property type="entry name" value="fliE"/>
    <property type="match status" value="1"/>
</dbReference>
<gene>
    <name evidence="4" type="primary">fliE</name>
    <name evidence="6" type="ORF">Tpal_2767</name>
</gene>
<dbReference type="GO" id="GO:0009425">
    <property type="term" value="C:bacterial-type flagellum basal body"/>
    <property type="evidence" value="ECO:0007669"/>
    <property type="project" value="UniProtKB-SubCell"/>
</dbReference>
<proteinExistence type="inferred from homology"/>
<keyword evidence="6" id="KW-0969">Cilium</keyword>
<comment type="subcellular location">
    <subcellularLocation>
        <location evidence="1 4">Bacterial flagellum basal body</location>
    </subcellularLocation>
</comment>
<keyword evidence="7" id="KW-1185">Reference proteome</keyword>
<keyword evidence="3 4" id="KW-0975">Bacterial flagellum</keyword>
<dbReference type="RefSeq" id="WP_245825865.1">
    <property type="nucleotide sequence ID" value="NZ_FJNE01000013.1"/>
</dbReference>
<evidence type="ECO:0000313" key="7">
    <source>
        <dbReference type="Proteomes" id="UP000242754"/>
    </source>
</evidence>
<dbReference type="Proteomes" id="UP000242754">
    <property type="component" value="Unassembled WGS sequence"/>
</dbReference>
<dbReference type="PANTHER" id="PTHR34653">
    <property type="match status" value="1"/>
</dbReference>
<dbReference type="PRINTS" id="PR01006">
    <property type="entry name" value="FLGHOOKFLIE"/>
</dbReference>